<keyword evidence="1" id="KW-1133">Transmembrane helix</keyword>
<organism evidence="2 3">
    <name type="scientific">Planobispora siamensis</name>
    <dbReference type="NCBI Taxonomy" id="936338"/>
    <lineage>
        <taxon>Bacteria</taxon>
        <taxon>Bacillati</taxon>
        <taxon>Actinomycetota</taxon>
        <taxon>Actinomycetes</taxon>
        <taxon>Streptosporangiales</taxon>
        <taxon>Streptosporangiaceae</taxon>
        <taxon>Planobispora</taxon>
    </lineage>
</organism>
<keyword evidence="1" id="KW-0812">Transmembrane</keyword>
<evidence type="ECO:0000313" key="2">
    <source>
        <dbReference type="EMBL" id="GIH95274.1"/>
    </source>
</evidence>
<dbReference type="AlphaFoldDB" id="A0A8J3SMY3"/>
<reference evidence="2 3" key="1">
    <citation type="submission" date="2021-01" db="EMBL/GenBank/DDBJ databases">
        <title>Whole genome shotgun sequence of Planobispora siamensis NBRC 107568.</title>
        <authorList>
            <person name="Komaki H."/>
            <person name="Tamura T."/>
        </authorList>
    </citation>
    <scope>NUCLEOTIDE SEQUENCE [LARGE SCALE GENOMIC DNA]</scope>
    <source>
        <strain evidence="2 3">NBRC 107568</strain>
    </source>
</reference>
<name>A0A8J3SMY3_9ACTN</name>
<feature type="transmembrane region" description="Helical" evidence="1">
    <location>
        <begin position="40"/>
        <end position="57"/>
    </location>
</feature>
<gene>
    <name evidence="2" type="ORF">Psi01_59040</name>
</gene>
<evidence type="ECO:0000256" key="1">
    <source>
        <dbReference type="SAM" id="Phobius"/>
    </source>
</evidence>
<proteinExistence type="predicted"/>
<dbReference type="RefSeq" id="WP_204067374.1">
    <property type="nucleotide sequence ID" value="NZ_BOOJ01000052.1"/>
</dbReference>
<comment type="caution">
    <text evidence="2">The sequence shown here is derived from an EMBL/GenBank/DDBJ whole genome shotgun (WGS) entry which is preliminary data.</text>
</comment>
<feature type="transmembrane region" description="Helical" evidence="1">
    <location>
        <begin position="163"/>
        <end position="183"/>
    </location>
</feature>
<evidence type="ECO:0000313" key="3">
    <source>
        <dbReference type="Proteomes" id="UP000619788"/>
    </source>
</evidence>
<accession>A0A8J3SMY3</accession>
<feature type="transmembrane region" description="Helical" evidence="1">
    <location>
        <begin position="189"/>
        <end position="211"/>
    </location>
</feature>
<dbReference type="Proteomes" id="UP000619788">
    <property type="component" value="Unassembled WGS sequence"/>
</dbReference>
<feature type="transmembrane region" description="Helical" evidence="1">
    <location>
        <begin position="12"/>
        <end position="34"/>
    </location>
</feature>
<protein>
    <submittedName>
        <fullName evidence="2">Uncharacterized protein</fullName>
    </submittedName>
</protein>
<keyword evidence="3" id="KW-1185">Reference proteome</keyword>
<dbReference type="EMBL" id="BOOJ01000052">
    <property type="protein sequence ID" value="GIH95274.1"/>
    <property type="molecule type" value="Genomic_DNA"/>
</dbReference>
<sequence length="272" mass="29280">MKIRISQRVAIAVPPPPPLVAFIVMTVAGVYALASPWPTATIAAVIAGSLAWSKWIAHRLPGARTSARKLTQLTHLEPQEPDPSWWQAACQKIQARHPGAEVVLRLTCTADGHDALCRGPAAVGVAGERFTVMMCRHAIPDPNIMIYAMGHEVAHVTGGRWTALWAAGIAAPVVGPLIGFIVAPATDSLTVALTTAYLLYVATFWAIEIACDLTAQQQLGRPAAVRYWATEIRSGRARPLKAKMIRILTHVVVGSHPPDWMRLAAAWVAPAR</sequence>
<keyword evidence="1" id="KW-0472">Membrane</keyword>